<dbReference type="EMBL" id="BQNB010021514">
    <property type="protein sequence ID" value="GJU07196.1"/>
    <property type="molecule type" value="Genomic_DNA"/>
</dbReference>
<name>A0ABQ5J3W0_9ASTR</name>
<gene>
    <name evidence="1" type="ORF">Tco_1123626</name>
</gene>
<reference evidence="1" key="2">
    <citation type="submission" date="2022-01" db="EMBL/GenBank/DDBJ databases">
        <authorList>
            <person name="Yamashiro T."/>
            <person name="Shiraishi A."/>
            <person name="Satake H."/>
            <person name="Nakayama K."/>
        </authorList>
    </citation>
    <scope>NUCLEOTIDE SEQUENCE</scope>
</reference>
<evidence type="ECO:0000313" key="2">
    <source>
        <dbReference type="Proteomes" id="UP001151760"/>
    </source>
</evidence>
<feature type="non-terminal residue" evidence="1">
    <location>
        <position position="1"/>
    </location>
</feature>
<comment type="caution">
    <text evidence="1">The sequence shown here is derived from an EMBL/GenBank/DDBJ whole genome shotgun (WGS) entry which is preliminary data.</text>
</comment>
<reference evidence="1" key="1">
    <citation type="journal article" date="2022" name="Int. J. Mol. Sci.">
        <title>Draft Genome of Tanacetum Coccineum: Genomic Comparison of Closely Related Tanacetum-Family Plants.</title>
        <authorList>
            <person name="Yamashiro T."/>
            <person name="Shiraishi A."/>
            <person name="Nakayama K."/>
            <person name="Satake H."/>
        </authorList>
    </citation>
    <scope>NUCLEOTIDE SEQUENCE</scope>
</reference>
<keyword evidence="2" id="KW-1185">Reference proteome</keyword>
<evidence type="ECO:0000313" key="1">
    <source>
        <dbReference type="EMBL" id="GJU07196.1"/>
    </source>
</evidence>
<proteinExistence type="predicted"/>
<dbReference type="Proteomes" id="UP001151760">
    <property type="component" value="Unassembled WGS sequence"/>
</dbReference>
<protein>
    <recommendedName>
        <fullName evidence="3">Maturase K</fullName>
    </recommendedName>
</protein>
<sequence>TMLDLDVSLLFLEQFIGVGVWRLPPQPNRMRTLSMGFVLRLLDLRRNLCSIRKIETGHSPNVSRLLPTESIVSSTSLFVSGLPSLVMKWAELFEGGYSYQIVSGQDVS</sequence>
<organism evidence="1 2">
    <name type="scientific">Tanacetum coccineum</name>
    <dbReference type="NCBI Taxonomy" id="301880"/>
    <lineage>
        <taxon>Eukaryota</taxon>
        <taxon>Viridiplantae</taxon>
        <taxon>Streptophyta</taxon>
        <taxon>Embryophyta</taxon>
        <taxon>Tracheophyta</taxon>
        <taxon>Spermatophyta</taxon>
        <taxon>Magnoliopsida</taxon>
        <taxon>eudicotyledons</taxon>
        <taxon>Gunneridae</taxon>
        <taxon>Pentapetalae</taxon>
        <taxon>asterids</taxon>
        <taxon>campanulids</taxon>
        <taxon>Asterales</taxon>
        <taxon>Asteraceae</taxon>
        <taxon>Asteroideae</taxon>
        <taxon>Anthemideae</taxon>
        <taxon>Anthemidinae</taxon>
        <taxon>Tanacetum</taxon>
    </lineage>
</organism>
<accession>A0ABQ5J3W0</accession>
<evidence type="ECO:0008006" key="3">
    <source>
        <dbReference type="Google" id="ProtNLM"/>
    </source>
</evidence>